<proteinExistence type="predicted"/>
<gene>
    <name evidence="2" type="ORF">SAMN06297468_0449</name>
</gene>
<protein>
    <recommendedName>
        <fullName evidence="4">SAM-dependent methyltransferase</fullName>
    </recommendedName>
</protein>
<name>A0A1Y6EI75_9SPHN</name>
<feature type="region of interest" description="Disordered" evidence="1">
    <location>
        <begin position="1"/>
        <end position="21"/>
    </location>
</feature>
<evidence type="ECO:0008006" key="4">
    <source>
        <dbReference type="Google" id="ProtNLM"/>
    </source>
</evidence>
<dbReference type="PANTHER" id="PTHR20974:SF0">
    <property type="entry name" value="UPF0585 PROTEIN CG18661"/>
    <property type="match status" value="1"/>
</dbReference>
<accession>A0A1Y6EI75</accession>
<dbReference type="PANTHER" id="PTHR20974">
    <property type="entry name" value="UPF0585 PROTEIN CG18661"/>
    <property type="match status" value="1"/>
</dbReference>
<evidence type="ECO:0000313" key="3">
    <source>
        <dbReference type="Proteomes" id="UP000194420"/>
    </source>
</evidence>
<reference evidence="3" key="1">
    <citation type="submission" date="2017-04" db="EMBL/GenBank/DDBJ databases">
        <authorList>
            <person name="Varghese N."/>
            <person name="Submissions S."/>
        </authorList>
    </citation>
    <scope>NUCLEOTIDE SEQUENCE [LARGE SCALE GENOMIC DNA]</scope>
</reference>
<dbReference type="Proteomes" id="UP000194420">
    <property type="component" value="Unassembled WGS sequence"/>
</dbReference>
<evidence type="ECO:0000313" key="2">
    <source>
        <dbReference type="EMBL" id="SMQ60630.1"/>
    </source>
</evidence>
<dbReference type="OrthoDB" id="5525831at2"/>
<dbReference type="RefSeq" id="WP_086436390.1">
    <property type="nucleotide sequence ID" value="NZ_FXWG01000001.1"/>
</dbReference>
<dbReference type="SUPFAM" id="SSF53335">
    <property type="entry name" value="S-adenosyl-L-methionine-dependent methyltransferases"/>
    <property type="match status" value="1"/>
</dbReference>
<dbReference type="Gene3D" id="3.40.50.150">
    <property type="entry name" value="Vaccinia Virus protein VP39"/>
    <property type="match status" value="1"/>
</dbReference>
<sequence length="211" mass="22926">MQRTTMDDLGGQDAKRFSPAAERNRDAIADVLAAELPDTGLILEVASGTGEHALHFAKRFSELTWQPSDPDAGALLSIAAWREEHAGSNLLSPVNLDASGADWPIQSADAIVCINMVHISPWEASEGLFAGAERLLHEGAPLVLYGPYIERAVETAPSNLQFDESLKSRDARWGLRKVEDMDALAKSHGFVRSARHAMPANNIVLVYRKAS</sequence>
<dbReference type="AlphaFoldDB" id="A0A1Y6EI75"/>
<keyword evidence="3" id="KW-1185">Reference proteome</keyword>
<dbReference type="InterPro" id="IPR010342">
    <property type="entry name" value="DUF938"/>
</dbReference>
<organism evidence="2 3">
    <name type="scientific">Altererythrobacter xiamenensis</name>
    <dbReference type="NCBI Taxonomy" id="1316679"/>
    <lineage>
        <taxon>Bacteria</taxon>
        <taxon>Pseudomonadati</taxon>
        <taxon>Pseudomonadota</taxon>
        <taxon>Alphaproteobacteria</taxon>
        <taxon>Sphingomonadales</taxon>
        <taxon>Erythrobacteraceae</taxon>
        <taxon>Altererythrobacter</taxon>
    </lineage>
</organism>
<evidence type="ECO:0000256" key="1">
    <source>
        <dbReference type="SAM" id="MobiDB-lite"/>
    </source>
</evidence>
<dbReference type="Pfam" id="PF06080">
    <property type="entry name" value="DUF938"/>
    <property type="match status" value="1"/>
</dbReference>
<dbReference type="EMBL" id="FXWG01000001">
    <property type="protein sequence ID" value="SMQ60630.1"/>
    <property type="molecule type" value="Genomic_DNA"/>
</dbReference>
<dbReference type="InterPro" id="IPR029063">
    <property type="entry name" value="SAM-dependent_MTases_sf"/>
</dbReference>